<dbReference type="GO" id="GO:0019134">
    <property type="term" value="F:glucosamine-1-phosphate N-acetyltransferase activity"/>
    <property type="evidence" value="ECO:0007669"/>
    <property type="project" value="UniProtKB-EC"/>
</dbReference>
<dbReference type="GO" id="GO:0006048">
    <property type="term" value="P:UDP-N-acetylglucosamine biosynthetic process"/>
    <property type="evidence" value="ECO:0007669"/>
    <property type="project" value="UniProtKB-UniPathway"/>
</dbReference>
<evidence type="ECO:0000259" key="9">
    <source>
        <dbReference type="Pfam" id="PF00483"/>
    </source>
</evidence>
<dbReference type="SUPFAM" id="SSF51161">
    <property type="entry name" value="Trimeric LpxA-like enzymes"/>
    <property type="match status" value="1"/>
</dbReference>
<evidence type="ECO:0000256" key="6">
    <source>
        <dbReference type="ARBA" id="ARBA00023315"/>
    </source>
</evidence>
<comment type="pathway">
    <text evidence="1">Nucleotide-sugar biosynthesis; UDP-N-acetyl-alpha-D-glucosamine biosynthesis; N-acetyl-alpha-D-glucosamine 1-phosphate from alpha-D-glucosamine 6-phosphate (route II): step 2/2.</text>
</comment>
<evidence type="ECO:0000256" key="2">
    <source>
        <dbReference type="ARBA" id="ARBA00005208"/>
    </source>
</evidence>
<sequence>MRIILLAGGRGERLWPLTSSRPKPLIPILCKPLLDWHLDAIRESLGESDLTLVIGYKGEMIESRLRELGVNRYELVVQDPPMGTGDAVRKALLKTVVQDEYVFLYYSDVFIYPQLIRGVIEKLVSERPSILGVRVSDVSQLGELLVSSDDKLLGVREKTGETRPGVVNGGLMVLPSDELSDALSRIGLSPRGEYELTDALNMLADKLDINVVTIGEDDWSDIGTPWGYLEINRRVLRRMCGDKEECIFNEGFLEQRGSNCIEGRAYIGGPVEIGPFAHLRGDNVLCGNNKVGFSTQLKSSVVLEGAKLPHLNYVGDSVVGSKVNMGAGAITANLRHDEKHIKSMLKGKLVSTGMKKLGSIIGDEARIGINASLLPGVKIGYRAWIGSGCIVDRDVPDYSLVKCRQEIEIEKREADNED</sequence>
<evidence type="ECO:0000256" key="1">
    <source>
        <dbReference type="ARBA" id="ARBA00005166"/>
    </source>
</evidence>
<dbReference type="UniPathway" id="UPA00113">
    <property type="reaction ID" value="UER00532"/>
</dbReference>
<dbReference type="CDD" id="cd04181">
    <property type="entry name" value="NTP_transferase"/>
    <property type="match status" value="1"/>
</dbReference>
<dbReference type="InterPro" id="IPR029044">
    <property type="entry name" value="Nucleotide-diphossugar_trans"/>
</dbReference>
<evidence type="ECO:0000256" key="3">
    <source>
        <dbReference type="ARBA" id="ARBA00022679"/>
    </source>
</evidence>
<gene>
    <name evidence="10" type="ORF">ENO04_01595</name>
</gene>
<evidence type="ECO:0000256" key="8">
    <source>
        <dbReference type="ARBA" id="ARBA00048493"/>
    </source>
</evidence>
<evidence type="ECO:0000256" key="5">
    <source>
        <dbReference type="ARBA" id="ARBA00023268"/>
    </source>
</evidence>
<evidence type="ECO:0000313" key="10">
    <source>
        <dbReference type="EMBL" id="HDS10307.1"/>
    </source>
</evidence>
<dbReference type="InterPro" id="IPR005835">
    <property type="entry name" value="NTP_transferase_dom"/>
</dbReference>
<keyword evidence="5" id="KW-0511">Multifunctional enzyme</keyword>
<proteinExistence type="predicted"/>
<dbReference type="InterPro" id="IPR023915">
    <property type="entry name" value="Bifunctiontional_GlmU_arc-type"/>
</dbReference>
<feature type="domain" description="Nucleotidyl transferase" evidence="9">
    <location>
        <begin position="4"/>
        <end position="236"/>
    </location>
</feature>
<name>A0A7C1HWE7_9CREN</name>
<dbReference type="GO" id="GO:0003977">
    <property type="term" value="F:UDP-N-acetylglucosamine diphosphorylase activity"/>
    <property type="evidence" value="ECO:0007669"/>
    <property type="project" value="UniProtKB-EC"/>
</dbReference>
<dbReference type="SUPFAM" id="SSF53448">
    <property type="entry name" value="Nucleotide-diphospho-sugar transferases"/>
    <property type="match status" value="1"/>
</dbReference>
<dbReference type="EMBL" id="DSDY01000053">
    <property type="protein sequence ID" value="HDS10307.1"/>
    <property type="molecule type" value="Genomic_DNA"/>
</dbReference>
<evidence type="ECO:0000256" key="7">
    <source>
        <dbReference type="ARBA" id="ARBA00048247"/>
    </source>
</evidence>
<comment type="catalytic activity">
    <reaction evidence="8">
        <text>N-acetyl-alpha-D-glucosamine 1-phosphate + UTP + H(+) = UDP-N-acetyl-alpha-D-glucosamine + diphosphate</text>
        <dbReference type="Rhea" id="RHEA:13509"/>
        <dbReference type="ChEBI" id="CHEBI:15378"/>
        <dbReference type="ChEBI" id="CHEBI:33019"/>
        <dbReference type="ChEBI" id="CHEBI:46398"/>
        <dbReference type="ChEBI" id="CHEBI:57705"/>
        <dbReference type="ChEBI" id="CHEBI:57776"/>
        <dbReference type="EC" id="2.7.7.23"/>
    </reaction>
</comment>
<dbReference type="AlphaFoldDB" id="A0A7C1HWE7"/>
<keyword evidence="4" id="KW-0548">Nucleotidyltransferase</keyword>
<dbReference type="PANTHER" id="PTHR43584:SF8">
    <property type="entry name" value="N-ACETYLMURAMATE ALPHA-1-PHOSPHATE URIDYLYLTRANSFERASE"/>
    <property type="match status" value="1"/>
</dbReference>
<dbReference type="InterPro" id="IPR050065">
    <property type="entry name" value="GlmU-like"/>
</dbReference>
<evidence type="ECO:0000256" key="4">
    <source>
        <dbReference type="ARBA" id="ARBA00022695"/>
    </source>
</evidence>
<keyword evidence="6" id="KW-0012">Acyltransferase</keyword>
<accession>A0A7C1HWE7</accession>
<dbReference type="Pfam" id="PF00483">
    <property type="entry name" value="NTP_transferase"/>
    <property type="match status" value="1"/>
</dbReference>
<comment type="catalytic activity">
    <reaction evidence="7">
        <text>alpha-D-glucosamine 1-phosphate + acetyl-CoA = N-acetyl-alpha-D-glucosamine 1-phosphate + CoA + H(+)</text>
        <dbReference type="Rhea" id="RHEA:13725"/>
        <dbReference type="ChEBI" id="CHEBI:15378"/>
        <dbReference type="ChEBI" id="CHEBI:57287"/>
        <dbReference type="ChEBI" id="CHEBI:57288"/>
        <dbReference type="ChEBI" id="CHEBI:57776"/>
        <dbReference type="ChEBI" id="CHEBI:58516"/>
        <dbReference type="EC" id="2.3.1.157"/>
    </reaction>
</comment>
<comment type="pathway">
    <text evidence="2">Nucleotide-sugar biosynthesis; UDP-N-acetyl-alpha-D-glucosamine biosynthesis; UDP-N-acetyl-alpha-D-glucosamine from N-acetyl-alpha-D-glucosamine 1-phosphate: step 1/1.</text>
</comment>
<dbReference type="Gene3D" id="2.160.10.10">
    <property type="entry name" value="Hexapeptide repeat proteins"/>
    <property type="match status" value="1"/>
</dbReference>
<reference evidence="10" key="1">
    <citation type="journal article" date="2020" name="mSystems">
        <title>Genome- and Community-Level Interaction Insights into Carbon Utilization and Element Cycling Functions of Hydrothermarchaeota in Hydrothermal Sediment.</title>
        <authorList>
            <person name="Zhou Z."/>
            <person name="Liu Y."/>
            <person name="Xu W."/>
            <person name="Pan J."/>
            <person name="Luo Z.H."/>
            <person name="Li M."/>
        </authorList>
    </citation>
    <scope>NUCLEOTIDE SEQUENCE [LARGE SCALE GENOMIC DNA]</scope>
    <source>
        <strain evidence="10">SpSt-123</strain>
    </source>
</reference>
<dbReference type="NCBIfam" id="TIGR03992">
    <property type="entry name" value="Arch_glmU"/>
    <property type="match status" value="1"/>
</dbReference>
<protein>
    <submittedName>
        <fullName evidence="10">Nucleotidyl transferase</fullName>
    </submittedName>
</protein>
<organism evidence="10">
    <name type="scientific">Fervidicoccus fontis</name>
    <dbReference type="NCBI Taxonomy" id="683846"/>
    <lineage>
        <taxon>Archaea</taxon>
        <taxon>Thermoproteota</taxon>
        <taxon>Thermoprotei</taxon>
        <taxon>Fervidicoccales</taxon>
        <taxon>Fervidicoccaceae</taxon>
        <taxon>Fervidicoccus</taxon>
    </lineage>
</organism>
<dbReference type="PANTHER" id="PTHR43584">
    <property type="entry name" value="NUCLEOTIDYL TRANSFERASE"/>
    <property type="match status" value="1"/>
</dbReference>
<keyword evidence="3 10" id="KW-0808">Transferase</keyword>
<comment type="caution">
    <text evidence="10">The sequence shown here is derived from an EMBL/GenBank/DDBJ whole genome shotgun (WGS) entry which is preliminary data.</text>
</comment>
<dbReference type="InterPro" id="IPR011004">
    <property type="entry name" value="Trimer_LpxA-like_sf"/>
</dbReference>
<dbReference type="Gene3D" id="3.90.550.10">
    <property type="entry name" value="Spore Coat Polysaccharide Biosynthesis Protein SpsA, Chain A"/>
    <property type="match status" value="1"/>
</dbReference>